<evidence type="ECO:0000256" key="1">
    <source>
        <dbReference type="SAM" id="MobiDB-lite"/>
    </source>
</evidence>
<dbReference type="Proteomes" id="UP000799428">
    <property type="component" value="Unassembled WGS sequence"/>
</dbReference>
<dbReference type="AlphaFoldDB" id="A0A6G1KNN2"/>
<evidence type="ECO:0000313" key="2">
    <source>
        <dbReference type="EMBL" id="KAF2714506.1"/>
    </source>
</evidence>
<gene>
    <name evidence="2" type="ORF">K504DRAFT_456738</name>
</gene>
<feature type="region of interest" description="Disordered" evidence="1">
    <location>
        <begin position="39"/>
        <end position="81"/>
    </location>
</feature>
<keyword evidence="3" id="KW-1185">Reference proteome</keyword>
<reference evidence="2" key="1">
    <citation type="journal article" date="2020" name="Stud. Mycol.">
        <title>101 Dothideomycetes genomes: a test case for predicting lifestyles and emergence of pathogens.</title>
        <authorList>
            <person name="Haridas S."/>
            <person name="Albert R."/>
            <person name="Binder M."/>
            <person name="Bloem J."/>
            <person name="Labutti K."/>
            <person name="Salamov A."/>
            <person name="Andreopoulos B."/>
            <person name="Baker S."/>
            <person name="Barry K."/>
            <person name="Bills G."/>
            <person name="Bluhm B."/>
            <person name="Cannon C."/>
            <person name="Castanera R."/>
            <person name="Culley D."/>
            <person name="Daum C."/>
            <person name="Ezra D."/>
            <person name="Gonzalez J."/>
            <person name="Henrissat B."/>
            <person name="Kuo A."/>
            <person name="Liang C."/>
            <person name="Lipzen A."/>
            <person name="Lutzoni F."/>
            <person name="Magnuson J."/>
            <person name="Mondo S."/>
            <person name="Nolan M."/>
            <person name="Ohm R."/>
            <person name="Pangilinan J."/>
            <person name="Park H.-J."/>
            <person name="Ramirez L."/>
            <person name="Alfaro M."/>
            <person name="Sun H."/>
            <person name="Tritt A."/>
            <person name="Yoshinaga Y."/>
            <person name="Zwiers L.-H."/>
            <person name="Turgeon B."/>
            <person name="Goodwin S."/>
            <person name="Spatafora J."/>
            <person name="Crous P."/>
            <person name="Grigoriev I."/>
        </authorList>
    </citation>
    <scope>NUCLEOTIDE SEQUENCE</scope>
    <source>
        <strain evidence="2">CBS 279.74</strain>
    </source>
</reference>
<name>A0A6G1KNN2_9PLEO</name>
<feature type="compositionally biased region" description="Basic residues" evidence="1">
    <location>
        <begin position="65"/>
        <end position="78"/>
    </location>
</feature>
<protein>
    <submittedName>
        <fullName evidence="2">Uncharacterized protein</fullName>
    </submittedName>
</protein>
<organism evidence="2 3">
    <name type="scientific">Pleomassaria siparia CBS 279.74</name>
    <dbReference type="NCBI Taxonomy" id="1314801"/>
    <lineage>
        <taxon>Eukaryota</taxon>
        <taxon>Fungi</taxon>
        <taxon>Dikarya</taxon>
        <taxon>Ascomycota</taxon>
        <taxon>Pezizomycotina</taxon>
        <taxon>Dothideomycetes</taxon>
        <taxon>Pleosporomycetidae</taxon>
        <taxon>Pleosporales</taxon>
        <taxon>Pleomassariaceae</taxon>
        <taxon>Pleomassaria</taxon>
    </lineage>
</organism>
<accession>A0A6G1KNN2</accession>
<evidence type="ECO:0000313" key="3">
    <source>
        <dbReference type="Proteomes" id="UP000799428"/>
    </source>
</evidence>
<proteinExistence type="predicted"/>
<sequence>MAHLCFSTYALANTITALFHHRHNRKHLKLPDESVASLRHMSTNSSEASLPNGTVKKEEKGIRISPKKSKTRRRRRCQKPSLESICEEDILPE</sequence>
<dbReference type="EMBL" id="MU005764">
    <property type="protein sequence ID" value="KAF2714506.1"/>
    <property type="molecule type" value="Genomic_DNA"/>
</dbReference>
<feature type="compositionally biased region" description="Polar residues" evidence="1">
    <location>
        <begin position="40"/>
        <end position="52"/>
    </location>
</feature>